<feature type="chain" id="PRO_5045826531" description="Penicillin acylase family protein" evidence="3">
    <location>
        <begin position="34"/>
        <end position="966"/>
    </location>
</feature>
<evidence type="ECO:0000256" key="3">
    <source>
        <dbReference type="SAM" id="SignalP"/>
    </source>
</evidence>
<dbReference type="Gene3D" id="1.10.439.10">
    <property type="entry name" value="Penicillin Amidohydrolase, domain 1"/>
    <property type="match status" value="1"/>
</dbReference>
<dbReference type="Gene3D" id="1.10.1400.10">
    <property type="match status" value="1"/>
</dbReference>
<gene>
    <name evidence="4" type="ORF">GCM10009105_01080</name>
</gene>
<evidence type="ECO:0000313" key="4">
    <source>
        <dbReference type="EMBL" id="GAA0704322.1"/>
    </source>
</evidence>
<organism evidence="4 5">
    <name type="scientific">Dokdonella soli</name>
    <dbReference type="NCBI Taxonomy" id="529810"/>
    <lineage>
        <taxon>Bacteria</taxon>
        <taxon>Pseudomonadati</taxon>
        <taxon>Pseudomonadota</taxon>
        <taxon>Gammaproteobacteria</taxon>
        <taxon>Lysobacterales</taxon>
        <taxon>Rhodanobacteraceae</taxon>
        <taxon>Dokdonella</taxon>
    </lineage>
</organism>
<keyword evidence="5" id="KW-1185">Reference proteome</keyword>
<feature type="signal peptide" evidence="3">
    <location>
        <begin position="1"/>
        <end position="33"/>
    </location>
</feature>
<sequence>MSRTLFARRCGAALSSLSLTVSLALVSTAPVVAQTLPAPGLTASGKISYDARGMPTIQASSDNDVAFLQGYAHAQYRFFEMDLTRRQVSGTLAALVGPSQLGNDVQARTLGLRRAAEKSWAAMSDDTRGWLAAYAAGVNDWLATNPLPPEYGVLDITKADAWTPVDSVAVGKGLAFQLSFDLDIGPTLRLGAYQKAGAAAGFDGTKLFFGDVRRSAPADNRVTVPGFQPGGVVTTQALAKSAPATMPGRIDPVTLKLASAYRDKVQGNPLLAKALAGRDTPIGSNEWVVSGALTASGKPILSNDPHLSLSLPPVFTEQHLYSTDSRYASPLDVTGVTVPGAPGVIQGCNQRVCWGTTTNSLDVTDVFQETLAFDSYGLPVAIVHDGVQEPVQWVFQSFYVNQLDGTPDHVVRDNSIGYTNGAITVIIPRRNDGPLVQIDAASGKGLSIAYTGWGPTQEIESFRRINRAANLSDFQTALTYFDFGSQNFAYADVDGNIAYFTSAEAPIRTDLQTQNAPGGGIPPFLIRDGSGALQHDWLPVQNPQPNQATPFEILRADEMPFVINPSQGYFANANNDPIGFSLGNNPLGMHRQGGGIYYLDWGGADAFRMGRIDRVIQGYIASGHKITVADMQALQANTQALDAELVLPYLLAAYGNATAGGAWQPLAALATDPRIGAAITRLQAWDFSTPTGIQQGYDPGDNPLALPTPTQAEADASVAATLWAMWRSYALQNTIDASLTKVGLQNYLPGDSDAFTGFKFMLDNFTGLQGKGASGIAFFHPASVPAGAPNAAAARDYVLLSSLGQALDRLASTALTPAFGGSTNLADYRWGQLHRIVFDHPLGGPFSIPGQNGATSPYGYMDLASGLPGMARGGAWQTVNVGDHGLRAIGANDFMFGSGSARRFVGEMLPAIAANEVIPGGNSAVIGSPFYADQLPLWLTNQYHALPIAASVAISQSGSTLTFTPQ</sequence>
<dbReference type="InterPro" id="IPR023343">
    <property type="entry name" value="Penicillin_amidase_dom1"/>
</dbReference>
<dbReference type="RefSeq" id="WP_343786045.1">
    <property type="nucleotide sequence ID" value="NZ_BAAAEU010000001.1"/>
</dbReference>
<comment type="similarity">
    <text evidence="1">Belongs to the peptidase S45 family.</text>
</comment>
<keyword evidence="3" id="KW-0732">Signal</keyword>
<comment type="caution">
    <text evidence="4">The sequence shown here is derived from an EMBL/GenBank/DDBJ whole genome shotgun (WGS) entry which is preliminary data.</text>
</comment>
<name>A0ABN1IB95_9GAMM</name>
<evidence type="ECO:0000256" key="2">
    <source>
        <dbReference type="ARBA" id="ARBA00038735"/>
    </source>
</evidence>
<dbReference type="PANTHER" id="PTHR34218">
    <property type="entry name" value="PEPTIDASE S45 PENICILLIN AMIDASE"/>
    <property type="match status" value="1"/>
</dbReference>
<protein>
    <recommendedName>
        <fullName evidence="6">Penicillin acylase family protein</fullName>
    </recommendedName>
</protein>
<dbReference type="EMBL" id="BAAAEU010000001">
    <property type="protein sequence ID" value="GAA0704322.1"/>
    <property type="molecule type" value="Genomic_DNA"/>
</dbReference>
<dbReference type="Pfam" id="PF01804">
    <property type="entry name" value="Penicil_amidase"/>
    <property type="match status" value="1"/>
</dbReference>
<accession>A0ABN1IB95</accession>
<dbReference type="InterPro" id="IPR014395">
    <property type="entry name" value="Pen/GL7ACA/AHL_acylase"/>
</dbReference>
<dbReference type="Proteomes" id="UP001501523">
    <property type="component" value="Unassembled WGS sequence"/>
</dbReference>
<dbReference type="InterPro" id="IPR029055">
    <property type="entry name" value="Ntn_hydrolases_N"/>
</dbReference>
<dbReference type="PIRSF" id="PIRSF001227">
    <property type="entry name" value="Pen_acylase"/>
    <property type="match status" value="1"/>
</dbReference>
<dbReference type="InterPro" id="IPR043147">
    <property type="entry name" value="Penicillin_amidase_A-knob"/>
</dbReference>
<evidence type="ECO:0000256" key="1">
    <source>
        <dbReference type="ARBA" id="ARBA00006586"/>
    </source>
</evidence>
<dbReference type="InterPro" id="IPR002692">
    <property type="entry name" value="S45"/>
</dbReference>
<dbReference type="Gene3D" id="3.60.20.10">
    <property type="entry name" value="Glutamine Phosphoribosylpyrophosphate, subunit 1, domain 1"/>
    <property type="match status" value="3"/>
</dbReference>
<reference evidence="4 5" key="1">
    <citation type="journal article" date="2019" name="Int. J. Syst. Evol. Microbiol.">
        <title>The Global Catalogue of Microorganisms (GCM) 10K type strain sequencing project: providing services to taxonomists for standard genome sequencing and annotation.</title>
        <authorList>
            <consortium name="The Broad Institute Genomics Platform"/>
            <consortium name="The Broad Institute Genome Sequencing Center for Infectious Disease"/>
            <person name="Wu L."/>
            <person name="Ma J."/>
        </authorList>
    </citation>
    <scope>NUCLEOTIDE SEQUENCE [LARGE SCALE GENOMIC DNA]</scope>
    <source>
        <strain evidence="4 5">JCM 15421</strain>
    </source>
</reference>
<evidence type="ECO:0008006" key="6">
    <source>
        <dbReference type="Google" id="ProtNLM"/>
    </source>
</evidence>
<dbReference type="SUPFAM" id="SSF56235">
    <property type="entry name" value="N-terminal nucleophile aminohydrolases (Ntn hydrolases)"/>
    <property type="match status" value="1"/>
</dbReference>
<proteinExistence type="inferred from homology"/>
<dbReference type="PANTHER" id="PTHR34218:SF4">
    <property type="entry name" value="ACYL-HOMOSERINE LACTONE ACYLASE QUIP"/>
    <property type="match status" value="1"/>
</dbReference>
<evidence type="ECO:0000313" key="5">
    <source>
        <dbReference type="Proteomes" id="UP001501523"/>
    </source>
</evidence>
<comment type="subunit">
    <text evidence="2">Heterodimer of an alpha subunit and a beta subunit processed from the same precursor.</text>
</comment>